<name>A0AAV2ZVN6_PYXAD</name>
<evidence type="ECO:0000313" key="2">
    <source>
        <dbReference type="Proteomes" id="UP001181693"/>
    </source>
</evidence>
<evidence type="ECO:0000313" key="1">
    <source>
        <dbReference type="EMBL" id="DBA15645.1"/>
    </source>
</evidence>
<dbReference type="AlphaFoldDB" id="A0AAV2ZVN6"/>
<reference evidence="1" key="1">
    <citation type="thesis" date="2020" institute="ProQuest LLC" country="789 East Eisenhower Parkway, Ann Arbor, MI, USA">
        <title>Comparative Genomics and Chromosome Evolution.</title>
        <authorList>
            <person name="Mudd A.B."/>
        </authorList>
    </citation>
    <scope>NUCLEOTIDE SEQUENCE</scope>
    <source>
        <strain evidence="1">1538</strain>
        <tissue evidence="1">Blood</tissue>
    </source>
</reference>
<gene>
    <name evidence="1" type="ORF">GDO54_003120</name>
</gene>
<protein>
    <submittedName>
        <fullName evidence="1">Uncharacterized protein</fullName>
    </submittedName>
</protein>
<keyword evidence="2" id="KW-1185">Reference proteome</keyword>
<sequence>MGCLNVLTQPLETPRASTWNVTEGETLGWWGERKQPYQTGSSYITQRGSSTPIIHHLHGGLPTTEPISRRQKNELYKHRTGALSPSKKLQR</sequence>
<dbReference type="Proteomes" id="UP001181693">
    <property type="component" value="Unassembled WGS sequence"/>
</dbReference>
<comment type="caution">
    <text evidence="1">The sequence shown here is derived from an EMBL/GenBank/DDBJ whole genome shotgun (WGS) entry which is preliminary data.</text>
</comment>
<dbReference type="EMBL" id="DYDO01000011">
    <property type="protein sequence ID" value="DBA15645.1"/>
    <property type="molecule type" value="Genomic_DNA"/>
</dbReference>
<proteinExistence type="predicted"/>
<organism evidence="1 2">
    <name type="scientific">Pyxicephalus adspersus</name>
    <name type="common">African bullfrog</name>
    <dbReference type="NCBI Taxonomy" id="30357"/>
    <lineage>
        <taxon>Eukaryota</taxon>
        <taxon>Metazoa</taxon>
        <taxon>Chordata</taxon>
        <taxon>Craniata</taxon>
        <taxon>Vertebrata</taxon>
        <taxon>Euteleostomi</taxon>
        <taxon>Amphibia</taxon>
        <taxon>Batrachia</taxon>
        <taxon>Anura</taxon>
        <taxon>Neobatrachia</taxon>
        <taxon>Ranoidea</taxon>
        <taxon>Pyxicephalidae</taxon>
        <taxon>Pyxicephalinae</taxon>
        <taxon>Pyxicephalus</taxon>
    </lineage>
</organism>
<accession>A0AAV2ZVN6</accession>